<accession>A0ACC2PQX8</accession>
<evidence type="ECO:0000313" key="2">
    <source>
        <dbReference type="Proteomes" id="UP001239111"/>
    </source>
</evidence>
<reference evidence="1" key="1">
    <citation type="submission" date="2023-04" db="EMBL/GenBank/DDBJ databases">
        <title>A chromosome-level genome assembly of the parasitoid wasp Eretmocerus hayati.</title>
        <authorList>
            <person name="Zhong Y."/>
            <person name="Liu S."/>
            <person name="Liu Y."/>
        </authorList>
    </citation>
    <scope>NUCLEOTIDE SEQUENCE</scope>
    <source>
        <strain evidence="1">ZJU_SS_LIU_2023</strain>
    </source>
</reference>
<organism evidence="1 2">
    <name type="scientific">Eretmocerus hayati</name>
    <dbReference type="NCBI Taxonomy" id="131215"/>
    <lineage>
        <taxon>Eukaryota</taxon>
        <taxon>Metazoa</taxon>
        <taxon>Ecdysozoa</taxon>
        <taxon>Arthropoda</taxon>
        <taxon>Hexapoda</taxon>
        <taxon>Insecta</taxon>
        <taxon>Pterygota</taxon>
        <taxon>Neoptera</taxon>
        <taxon>Endopterygota</taxon>
        <taxon>Hymenoptera</taxon>
        <taxon>Apocrita</taxon>
        <taxon>Proctotrupomorpha</taxon>
        <taxon>Chalcidoidea</taxon>
        <taxon>Aphelinidae</taxon>
        <taxon>Aphelininae</taxon>
        <taxon>Eretmocerus</taxon>
    </lineage>
</organism>
<sequence>MSCCKLASDRNIAKSIIQAVEKHKCLYDRKDNDYREESVKKEAWESVFMEVNNELKQAKVLDEYLDFLIEHLDLDVEEENNEIPSVKPSKTGNTANDGRIQNIHAESSENENNTAQKPVQEPDTSETTPPPSHRNVGAQKQVQKPDLPVVTPPPSDNYEKAKQSISELERETMEVAAQAVKMMESMSDSCNSDTKGDVYLQAIKQALSEVPSTSFLECINGVLAIIDTFLT</sequence>
<dbReference type="Proteomes" id="UP001239111">
    <property type="component" value="Chromosome 1"/>
</dbReference>
<keyword evidence="2" id="KW-1185">Reference proteome</keyword>
<comment type="caution">
    <text evidence="1">The sequence shown here is derived from an EMBL/GenBank/DDBJ whole genome shotgun (WGS) entry which is preliminary data.</text>
</comment>
<gene>
    <name evidence="1" type="ORF">QAD02_021615</name>
</gene>
<dbReference type="EMBL" id="CM056741">
    <property type="protein sequence ID" value="KAJ8685822.1"/>
    <property type="molecule type" value="Genomic_DNA"/>
</dbReference>
<name>A0ACC2PQX8_9HYME</name>
<proteinExistence type="predicted"/>
<protein>
    <submittedName>
        <fullName evidence="1">Uncharacterized protein</fullName>
    </submittedName>
</protein>
<evidence type="ECO:0000313" key="1">
    <source>
        <dbReference type="EMBL" id="KAJ8685822.1"/>
    </source>
</evidence>